<proteinExistence type="inferred from homology"/>
<feature type="binding site" evidence="7 8">
    <location>
        <position position="126"/>
    </location>
    <ligand>
        <name>substrate</name>
    </ligand>
</feature>
<dbReference type="AlphaFoldDB" id="A0A2Z3JPX7"/>
<comment type="function">
    <text evidence="7">Catalyzes the oxidation of either pyridoxine 5'-phosphate (PNP) or pyridoxamine 5'-phosphate (PMP) into pyridoxal 5'-phosphate (PLP).</text>
</comment>
<feature type="domain" description="Pyridoxamine 5'-phosphate oxidase N-terminal" evidence="10">
    <location>
        <begin position="36"/>
        <end position="162"/>
    </location>
</feature>
<dbReference type="InterPro" id="IPR000659">
    <property type="entry name" value="Pyridox_Oxase"/>
</dbReference>
<comment type="pathway">
    <text evidence="7">Cofactor metabolism; pyridoxal 5'-phosphate salvage; pyridoxal 5'-phosphate from pyridoxine 5'-phosphate: step 1/1.</text>
</comment>
<organism evidence="12 13">
    <name type="scientific">Deinococcus irradiatisoli</name>
    <dbReference type="NCBI Taxonomy" id="2202254"/>
    <lineage>
        <taxon>Bacteria</taxon>
        <taxon>Thermotogati</taxon>
        <taxon>Deinococcota</taxon>
        <taxon>Deinococci</taxon>
        <taxon>Deinococcales</taxon>
        <taxon>Deinococcaceae</taxon>
        <taxon>Deinococcus</taxon>
    </lineage>
</organism>
<feature type="binding site" evidence="7 9">
    <location>
        <position position="108"/>
    </location>
    <ligand>
        <name>FMN</name>
        <dbReference type="ChEBI" id="CHEBI:58210"/>
    </ligand>
</feature>
<dbReference type="InterPro" id="IPR011576">
    <property type="entry name" value="Pyridox_Oxase_N"/>
</dbReference>
<dbReference type="InterPro" id="IPR019576">
    <property type="entry name" value="Pyridoxamine_oxidase_dimer_C"/>
</dbReference>
<evidence type="ECO:0000256" key="1">
    <source>
        <dbReference type="ARBA" id="ARBA00007301"/>
    </source>
</evidence>
<keyword evidence="13" id="KW-1185">Reference proteome</keyword>
<dbReference type="RefSeq" id="WP_109826570.1">
    <property type="nucleotide sequence ID" value="NZ_CP029494.1"/>
</dbReference>
<dbReference type="GO" id="GO:0004733">
    <property type="term" value="F:pyridoxamine phosphate oxidase activity"/>
    <property type="evidence" value="ECO:0007669"/>
    <property type="project" value="UniProtKB-UniRule"/>
</dbReference>
<evidence type="ECO:0000256" key="7">
    <source>
        <dbReference type="HAMAP-Rule" id="MF_01629"/>
    </source>
</evidence>
<dbReference type="GO" id="GO:0008615">
    <property type="term" value="P:pyridoxine biosynthetic process"/>
    <property type="evidence" value="ECO:0007669"/>
    <property type="project" value="UniProtKB-UniRule"/>
</dbReference>
<comment type="catalytic activity">
    <reaction evidence="7">
        <text>pyridoxine 5'-phosphate + O2 = pyridoxal 5'-phosphate + H2O2</text>
        <dbReference type="Rhea" id="RHEA:15149"/>
        <dbReference type="ChEBI" id="CHEBI:15379"/>
        <dbReference type="ChEBI" id="CHEBI:16240"/>
        <dbReference type="ChEBI" id="CHEBI:58589"/>
        <dbReference type="ChEBI" id="CHEBI:597326"/>
        <dbReference type="EC" id="1.4.3.5"/>
    </reaction>
</comment>
<evidence type="ECO:0000313" key="13">
    <source>
        <dbReference type="Proteomes" id="UP000245368"/>
    </source>
</evidence>
<evidence type="ECO:0000256" key="8">
    <source>
        <dbReference type="PIRSR" id="PIRSR000190-1"/>
    </source>
</evidence>
<comment type="subunit">
    <text evidence="2 7">Homodimer.</text>
</comment>
<evidence type="ECO:0000256" key="4">
    <source>
        <dbReference type="ARBA" id="ARBA00022643"/>
    </source>
</evidence>
<dbReference type="NCBIfam" id="NF004231">
    <property type="entry name" value="PRK05679.1"/>
    <property type="match status" value="1"/>
</dbReference>
<feature type="binding site" evidence="7 9">
    <location>
        <position position="200"/>
    </location>
    <ligand>
        <name>FMN</name>
        <dbReference type="ChEBI" id="CHEBI:58210"/>
    </ligand>
</feature>
<name>A0A2Z3JPX7_9DEIO</name>
<dbReference type="PANTHER" id="PTHR10851">
    <property type="entry name" value="PYRIDOXINE-5-PHOSPHATE OXIDASE"/>
    <property type="match status" value="1"/>
</dbReference>
<feature type="binding site" evidence="7">
    <location>
        <begin position="64"/>
        <end position="69"/>
    </location>
    <ligand>
        <name>FMN</name>
        <dbReference type="ChEBI" id="CHEBI:58210"/>
    </ligand>
</feature>
<protein>
    <recommendedName>
        <fullName evidence="7">Pyridoxine/pyridoxamine 5'-phosphate oxidase</fullName>
        <ecNumber evidence="7">1.4.3.5</ecNumber>
    </recommendedName>
    <alternativeName>
        <fullName evidence="7">PNP/PMP oxidase</fullName>
        <shortName evidence="7">PNPOx</shortName>
    </alternativeName>
    <alternativeName>
        <fullName evidence="7">Pyridoxal 5'-phosphate synthase</fullName>
    </alternativeName>
</protein>
<accession>A0A2Z3JPX7</accession>
<reference evidence="12 13" key="1">
    <citation type="submission" date="2018-05" db="EMBL/GenBank/DDBJ databases">
        <title>Complete Genome Sequence of Deinococcus sp. strain 17bor-2.</title>
        <authorList>
            <person name="Srinivasan S."/>
        </authorList>
    </citation>
    <scope>NUCLEOTIDE SEQUENCE [LARGE SCALE GENOMIC DNA]</scope>
    <source>
        <strain evidence="12 13">17bor-2</strain>
    </source>
</reference>
<keyword evidence="3 7" id="KW-0285">Flavoprotein</keyword>
<dbReference type="KEGG" id="dez:DKM44_07340"/>
<feature type="binding site" evidence="7 8">
    <location>
        <begin position="196"/>
        <end position="198"/>
    </location>
    <ligand>
        <name>substrate</name>
    </ligand>
</feature>
<feature type="binding site" evidence="7 9">
    <location>
        <begin position="79"/>
        <end position="80"/>
    </location>
    <ligand>
        <name>FMN</name>
        <dbReference type="ChEBI" id="CHEBI:58210"/>
    </ligand>
</feature>
<keyword evidence="4 7" id="KW-0288">FMN</keyword>
<dbReference type="SUPFAM" id="SSF50475">
    <property type="entry name" value="FMN-binding split barrel"/>
    <property type="match status" value="1"/>
</dbReference>
<comment type="caution">
    <text evidence="7">Lacks conserved residue(s) required for the propagation of feature annotation.</text>
</comment>
<dbReference type="Gene3D" id="2.30.110.10">
    <property type="entry name" value="Electron Transport, Fmn-binding Protein, Chain A"/>
    <property type="match status" value="1"/>
</dbReference>
<feature type="binding site" evidence="7 8">
    <location>
        <position position="69"/>
    </location>
    <ligand>
        <name>substrate</name>
    </ligand>
</feature>
<evidence type="ECO:0000256" key="9">
    <source>
        <dbReference type="PIRSR" id="PIRSR000190-2"/>
    </source>
</evidence>
<sequence>MSDAPDLTGMRLSYTKGELRRADLAAEPHEQFQRWFDEALRSEVPEPYALSLATASREGRPSVRTVLLRGADQQGLSFYTNYESHKGRDLAGNPQAELLFFWPDLERQVRVYGQVERLSEEESTRYFHQRPRGSQIAAHASEPQSAPIENREALEAKVAALEARYPEGTEVPKPDFWGGFRLRPQEWEFWQGRKSRLHDRFVYRRAGEPGWQIERLMP</sequence>
<dbReference type="PROSITE" id="PS01064">
    <property type="entry name" value="PYRIDOX_OXIDASE"/>
    <property type="match status" value="1"/>
</dbReference>
<gene>
    <name evidence="7 12" type="primary">pdxH</name>
    <name evidence="12" type="ORF">DKM44_07340</name>
</gene>
<feature type="binding site" evidence="7 9">
    <location>
        <position position="190"/>
    </location>
    <ligand>
        <name>FMN</name>
        <dbReference type="ChEBI" id="CHEBI:58210"/>
    </ligand>
</feature>
<dbReference type="PIRSF" id="PIRSF000190">
    <property type="entry name" value="Pyd_amn-ph_oxd"/>
    <property type="match status" value="1"/>
</dbReference>
<evidence type="ECO:0000259" key="11">
    <source>
        <dbReference type="Pfam" id="PF10590"/>
    </source>
</evidence>
<keyword evidence="6 7" id="KW-0664">Pyridoxine biosynthesis</keyword>
<dbReference type="Pfam" id="PF01243">
    <property type="entry name" value="PNPOx_N"/>
    <property type="match status" value="1"/>
</dbReference>
<dbReference type="FunFam" id="2.30.110.10:FF:000020">
    <property type="entry name" value="PNPO isoform 11"/>
    <property type="match status" value="1"/>
</dbReference>
<feature type="binding site" evidence="7 8">
    <location>
        <position position="130"/>
    </location>
    <ligand>
        <name>substrate</name>
    </ligand>
</feature>
<dbReference type="GO" id="GO:0010181">
    <property type="term" value="F:FMN binding"/>
    <property type="evidence" value="ECO:0007669"/>
    <property type="project" value="UniProtKB-UniRule"/>
</dbReference>
<dbReference type="EMBL" id="CP029494">
    <property type="protein sequence ID" value="AWN23064.1"/>
    <property type="molecule type" value="Genomic_DNA"/>
</dbReference>
<dbReference type="PANTHER" id="PTHR10851:SF0">
    <property type="entry name" value="PYRIDOXINE-5'-PHOSPHATE OXIDASE"/>
    <property type="match status" value="1"/>
</dbReference>
<comment type="pathway">
    <text evidence="7">Cofactor metabolism; pyridoxal 5'-phosphate salvage; pyridoxal 5'-phosphate from pyridoxamine 5'-phosphate: step 1/1.</text>
</comment>
<dbReference type="Proteomes" id="UP000245368">
    <property type="component" value="Chromosome"/>
</dbReference>
<evidence type="ECO:0000256" key="5">
    <source>
        <dbReference type="ARBA" id="ARBA00023002"/>
    </source>
</evidence>
<feature type="binding site" evidence="7 9">
    <location>
        <begin position="144"/>
        <end position="145"/>
    </location>
    <ligand>
        <name>FMN</name>
        <dbReference type="ChEBI" id="CHEBI:58210"/>
    </ligand>
</feature>
<evidence type="ECO:0000259" key="10">
    <source>
        <dbReference type="Pfam" id="PF01243"/>
    </source>
</evidence>
<keyword evidence="5 7" id="KW-0560">Oxidoreductase</keyword>
<evidence type="ECO:0000313" key="12">
    <source>
        <dbReference type="EMBL" id="AWN23064.1"/>
    </source>
</evidence>
<feature type="binding site" evidence="7 9">
    <location>
        <position position="86"/>
    </location>
    <ligand>
        <name>FMN</name>
        <dbReference type="ChEBI" id="CHEBI:58210"/>
    </ligand>
</feature>
<feature type="binding site" evidence="7 8">
    <location>
        <position position="134"/>
    </location>
    <ligand>
        <name>substrate</name>
    </ligand>
</feature>
<dbReference type="InterPro" id="IPR019740">
    <property type="entry name" value="Pyridox_Oxase_CS"/>
</dbReference>
<feature type="domain" description="Pyridoxine 5'-phosphate oxidase dimerisation C-terminal" evidence="11">
    <location>
        <begin position="177"/>
        <end position="218"/>
    </location>
</feature>
<dbReference type="InterPro" id="IPR012349">
    <property type="entry name" value="Split_barrel_FMN-bd"/>
</dbReference>
<comment type="cofactor">
    <cofactor evidence="7 9">
        <name>FMN</name>
        <dbReference type="ChEBI" id="CHEBI:58210"/>
    </cofactor>
    <text evidence="7 9">Binds 1 FMN per subunit.</text>
</comment>
<evidence type="ECO:0000256" key="2">
    <source>
        <dbReference type="ARBA" id="ARBA00011738"/>
    </source>
</evidence>
<evidence type="ECO:0000256" key="3">
    <source>
        <dbReference type="ARBA" id="ARBA00022630"/>
    </source>
</evidence>
<dbReference type="Pfam" id="PF10590">
    <property type="entry name" value="PNP_phzG_C"/>
    <property type="match status" value="1"/>
</dbReference>
<comment type="similarity">
    <text evidence="1 7">Belongs to the pyridoxamine 5'-phosphate oxidase family.</text>
</comment>
<dbReference type="UniPathway" id="UPA01068">
    <property type="reaction ID" value="UER00304"/>
</dbReference>
<dbReference type="EC" id="1.4.3.5" evidence="7"/>
<feature type="binding site" evidence="8">
    <location>
        <begin position="11"/>
        <end position="14"/>
    </location>
    <ligand>
        <name>substrate</name>
    </ligand>
</feature>
<comment type="catalytic activity">
    <reaction evidence="7">
        <text>pyridoxamine 5'-phosphate + O2 + H2O = pyridoxal 5'-phosphate + H2O2 + NH4(+)</text>
        <dbReference type="Rhea" id="RHEA:15817"/>
        <dbReference type="ChEBI" id="CHEBI:15377"/>
        <dbReference type="ChEBI" id="CHEBI:15379"/>
        <dbReference type="ChEBI" id="CHEBI:16240"/>
        <dbReference type="ChEBI" id="CHEBI:28938"/>
        <dbReference type="ChEBI" id="CHEBI:58451"/>
        <dbReference type="ChEBI" id="CHEBI:597326"/>
        <dbReference type="EC" id="1.4.3.5"/>
    </reaction>
</comment>
<evidence type="ECO:0000256" key="6">
    <source>
        <dbReference type="ARBA" id="ARBA00023096"/>
    </source>
</evidence>
<dbReference type="HAMAP" id="MF_01629">
    <property type="entry name" value="PdxH"/>
    <property type="match status" value="1"/>
</dbReference>
<dbReference type="NCBIfam" id="TIGR00558">
    <property type="entry name" value="pdxH"/>
    <property type="match status" value="1"/>
</dbReference>
<dbReference type="OrthoDB" id="9780392at2"/>